<evidence type="ECO:0000256" key="3">
    <source>
        <dbReference type="ARBA" id="ARBA00022475"/>
    </source>
</evidence>
<feature type="transmembrane region" description="Helical" evidence="10">
    <location>
        <begin position="110"/>
        <end position="130"/>
    </location>
</feature>
<evidence type="ECO:0000256" key="2">
    <source>
        <dbReference type="ARBA" id="ARBA00022448"/>
    </source>
</evidence>
<comment type="caution">
    <text evidence="12">The sequence shown here is derived from an EMBL/GenBank/DDBJ whole genome shotgun (WGS) entry which is preliminary data.</text>
</comment>
<evidence type="ECO:0000259" key="11">
    <source>
        <dbReference type="Pfam" id="PF00999"/>
    </source>
</evidence>
<keyword evidence="7 10" id="KW-0406">Ion transport</keyword>
<dbReference type="GO" id="GO:0098719">
    <property type="term" value="P:sodium ion import across plasma membrane"/>
    <property type="evidence" value="ECO:0007669"/>
    <property type="project" value="TreeGrafter"/>
</dbReference>
<feature type="transmembrane region" description="Helical" evidence="10">
    <location>
        <begin position="269"/>
        <end position="292"/>
    </location>
</feature>
<dbReference type="PANTHER" id="PTHR10110:SF86">
    <property type="entry name" value="SODIUM_HYDROGEN EXCHANGER 7"/>
    <property type="match status" value="1"/>
</dbReference>
<dbReference type="Pfam" id="PF00999">
    <property type="entry name" value="Na_H_Exchanger"/>
    <property type="match status" value="1"/>
</dbReference>
<accession>A0A151AM38</accession>
<comment type="function">
    <text evidence="10">Na(+)/H(+) antiporter that extrudes sodium in exchange for external protons.</text>
</comment>
<reference evidence="12 13" key="1">
    <citation type="submission" date="2016-02" db="EMBL/GenBank/DDBJ databases">
        <title>Genome sequence of Clostridium colicanis DSM 13634.</title>
        <authorList>
            <person name="Poehlein A."/>
            <person name="Daniel R."/>
        </authorList>
    </citation>
    <scope>NUCLEOTIDE SEQUENCE [LARGE SCALE GENOMIC DNA]</scope>
    <source>
        <strain evidence="12 13">DSM 13634</strain>
    </source>
</reference>
<dbReference type="InterPro" id="IPR004705">
    <property type="entry name" value="Cation/H_exchanger_CPA1_bac"/>
</dbReference>
<organism evidence="12 13">
    <name type="scientific">Clostridium colicanis DSM 13634</name>
    <dbReference type="NCBI Taxonomy" id="1121305"/>
    <lineage>
        <taxon>Bacteria</taxon>
        <taxon>Bacillati</taxon>
        <taxon>Bacillota</taxon>
        <taxon>Clostridia</taxon>
        <taxon>Eubacteriales</taxon>
        <taxon>Clostridiaceae</taxon>
        <taxon>Clostridium</taxon>
    </lineage>
</organism>
<keyword evidence="8 10" id="KW-0472">Membrane</keyword>
<keyword evidence="9 10" id="KW-0739">Sodium transport</keyword>
<dbReference type="AlphaFoldDB" id="A0A151AM38"/>
<evidence type="ECO:0000256" key="4">
    <source>
        <dbReference type="ARBA" id="ARBA00022692"/>
    </source>
</evidence>
<evidence type="ECO:0000313" key="12">
    <source>
        <dbReference type="EMBL" id="KYH28699.1"/>
    </source>
</evidence>
<keyword evidence="4 10" id="KW-0812">Transmembrane</keyword>
<feature type="transmembrane region" description="Helical" evidence="10">
    <location>
        <begin position="312"/>
        <end position="336"/>
    </location>
</feature>
<evidence type="ECO:0000256" key="5">
    <source>
        <dbReference type="ARBA" id="ARBA00022989"/>
    </source>
</evidence>
<feature type="transmembrane region" description="Helical" evidence="10">
    <location>
        <begin position="84"/>
        <end position="104"/>
    </location>
</feature>
<dbReference type="RefSeq" id="WP_341372127.1">
    <property type="nucleotide sequence ID" value="NZ_LTBB01000008.1"/>
</dbReference>
<feature type="transmembrane region" description="Helical" evidence="10">
    <location>
        <begin position="151"/>
        <end position="171"/>
    </location>
</feature>
<feature type="transmembrane region" description="Helical" evidence="10">
    <location>
        <begin position="216"/>
        <end position="233"/>
    </location>
</feature>
<evidence type="ECO:0000256" key="1">
    <source>
        <dbReference type="ARBA" id="ARBA00004651"/>
    </source>
</evidence>
<dbReference type="NCBIfam" id="TIGR00831">
    <property type="entry name" value="a_cpa1"/>
    <property type="match status" value="1"/>
</dbReference>
<dbReference type="EMBL" id="LTBB01000008">
    <property type="protein sequence ID" value="KYH28699.1"/>
    <property type="molecule type" value="Genomic_DNA"/>
</dbReference>
<dbReference type="PATRIC" id="fig|1121305.3.peg.1714"/>
<keyword evidence="2 10" id="KW-0813">Transport</keyword>
<feature type="transmembrane region" description="Helical" evidence="10">
    <location>
        <begin position="239"/>
        <end position="257"/>
    </location>
</feature>
<evidence type="ECO:0000256" key="6">
    <source>
        <dbReference type="ARBA" id="ARBA00023053"/>
    </source>
</evidence>
<dbReference type="STRING" id="1121305.CLCOL_17120"/>
<dbReference type="GO" id="GO:0005886">
    <property type="term" value="C:plasma membrane"/>
    <property type="evidence" value="ECO:0007669"/>
    <property type="project" value="UniProtKB-SubCell"/>
</dbReference>
<dbReference type="GO" id="GO:0051453">
    <property type="term" value="P:regulation of intracellular pH"/>
    <property type="evidence" value="ECO:0007669"/>
    <property type="project" value="TreeGrafter"/>
</dbReference>
<keyword evidence="5 10" id="KW-1133">Transmembrane helix</keyword>
<evidence type="ECO:0000256" key="10">
    <source>
        <dbReference type="RuleBase" id="RU366002"/>
    </source>
</evidence>
<dbReference type="InterPro" id="IPR006153">
    <property type="entry name" value="Cation/H_exchanger_TM"/>
</dbReference>
<keyword evidence="13" id="KW-1185">Reference proteome</keyword>
<keyword evidence="3 10" id="KW-1003">Cell membrane</keyword>
<feature type="domain" description="Cation/H+ exchanger transmembrane" evidence="11">
    <location>
        <begin position="10"/>
        <end position="413"/>
    </location>
</feature>
<dbReference type="Gene3D" id="6.10.140.1330">
    <property type="match status" value="1"/>
</dbReference>
<dbReference type="GO" id="GO:0015386">
    <property type="term" value="F:potassium:proton antiporter activity"/>
    <property type="evidence" value="ECO:0007669"/>
    <property type="project" value="TreeGrafter"/>
</dbReference>
<name>A0A151AM38_9CLOT</name>
<protein>
    <submittedName>
        <fullName evidence="12">Sodium, potassium, lithium and rubidium/H(+) antiporter</fullName>
    </submittedName>
</protein>
<proteinExistence type="inferred from homology"/>
<feature type="transmembrane region" description="Helical" evidence="10">
    <location>
        <begin position="183"/>
        <end position="204"/>
    </location>
</feature>
<evidence type="ECO:0000256" key="8">
    <source>
        <dbReference type="ARBA" id="ARBA00023136"/>
    </source>
</evidence>
<evidence type="ECO:0000256" key="9">
    <source>
        <dbReference type="ARBA" id="ARBA00023201"/>
    </source>
</evidence>
<feature type="transmembrane region" description="Helical" evidence="10">
    <location>
        <begin position="390"/>
        <end position="413"/>
    </location>
</feature>
<dbReference type="InterPro" id="IPR018422">
    <property type="entry name" value="Cation/H_exchanger_CPA1"/>
</dbReference>
<feature type="transmembrane region" description="Helical" evidence="10">
    <location>
        <begin position="356"/>
        <end position="378"/>
    </location>
</feature>
<keyword evidence="6 10" id="KW-0915">Sodium</keyword>
<keyword evidence="10" id="KW-0050">Antiport</keyword>
<gene>
    <name evidence="12" type="primary">nhaK</name>
    <name evidence="12" type="ORF">CLCOL_17120</name>
</gene>
<dbReference type="Proteomes" id="UP000075374">
    <property type="component" value="Unassembled WGS sequence"/>
</dbReference>
<evidence type="ECO:0000313" key="13">
    <source>
        <dbReference type="Proteomes" id="UP000075374"/>
    </source>
</evidence>
<dbReference type="PANTHER" id="PTHR10110">
    <property type="entry name" value="SODIUM/HYDROGEN EXCHANGER"/>
    <property type="match status" value="1"/>
</dbReference>
<evidence type="ECO:0000256" key="7">
    <source>
        <dbReference type="ARBA" id="ARBA00023065"/>
    </source>
</evidence>
<sequence length="599" mass="67555">MNLLTTVLLLLVCLLISNVISHYIPFIPTALIQIVLGIIIALSFRNIKVKIESEWFMLLFVAPLLYNDGRRFQLKELWKLRRPILGNAIFLVLLTAIGGGYFIHWMIPKIPIAAAFALAAILSPTDPVAVNGIAKRIQIPENILNLVRGESLINDASGLVAFNYAVAAVVTESFSLKEAVLDFIYMFSMGAILGIIFGMLIMWIKYALRKSGIIDVTFHSLMQILVHFIIYIITEELLHASGVIAVVIAGIIHSLISERTETIVPNEKIVTENIWSIIIFTLNGIVFILLGLNIPSSMGETVVDPNIGNWLALGYVIAIGLVILGIRFIWSILFSYYQYNFVKTEHTDKPSLKTSLLVSLTGVRGAVTMAGVLSIPYFSMSGRAFPERSLILFLAAGVILFTLISATVLLPILSNKAAKEGEILNNMYLTEIRKKLIQESIKKIRLEMNEENEAAAYELMSEYKLMYKKIDRYGDFRETQDYQNEITKIRLLGVKAERKYIHDIRDNKEIDPKILSIFESSLDYREEVLSNSVFTGYKYVLEETFRGFTHFKAQYIKSEEISVDKLRAARNIQLGAFKAAIKALEEYSTKVEEQILLML</sequence>
<comment type="similarity">
    <text evidence="10">Belongs to the monovalent cation:proton antiporter 1 (CPA1) transporter (TC 2.A.36) family.</text>
</comment>
<feature type="transmembrane region" description="Helical" evidence="10">
    <location>
        <begin position="31"/>
        <end position="47"/>
    </location>
</feature>
<comment type="subcellular location">
    <subcellularLocation>
        <location evidence="1 10">Cell membrane</location>
        <topology evidence="1 10">Multi-pass membrane protein</topology>
    </subcellularLocation>
</comment>
<dbReference type="GO" id="GO:0015385">
    <property type="term" value="F:sodium:proton antiporter activity"/>
    <property type="evidence" value="ECO:0007669"/>
    <property type="project" value="InterPro"/>
</dbReference>